<sequence>METDYLVVGAGASGLAFADALIAGADVEVTLVDRRPAVGGHWRDAYPFVRLHTPSAYYGVDSIPLGEDRLDVEGFYERASGPELHRYFDAVAAQLDASGRVRLLTGHDHLGVEAGVHLVRDRRTGIDQRIAVRRKVVDARYLEASVPATHSPTFDVAPGAPLIGIHKLPDVVRPGAVYSVIGAGKTAVDACTWLLGHDVAPDHIRWIRPRDAWFHDRREFQPLDQVGATMAGIALDAEAAAQAGDLDDLLGRLEDGGRLLRIDPSAPASMYRAAMLSGAELEALREIDHVVRLGRVRRIEADRVLLERGQVAAGTSVIHVDCTARGLNDAPAQPIFQPCRVVLQQVRHNSPTFNAALIGHLEARGGTDADNNRLCPPNPYPRSILDWPRMCATTWRAERGWAADRELSAWVAGTRLNLLAAVRDRAAGPPVREAVARFVAHVGAAVEHLDRMQPPPSEGGDR</sequence>
<accession>A0A5B8UBP3</accession>
<keyword evidence="2" id="KW-1185">Reference proteome</keyword>
<proteinExistence type="predicted"/>
<dbReference type="OrthoDB" id="9773233at2"/>
<name>A0A5B8UBP3_9ACTN</name>
<gene>
    <name evidence="1" type="ORF">FSW04_24470</name>
</gene>
<dbReference type="EMBL" id="CP042430">
    <property type="protein sequence ID" value="QEC50427.1"/>
    <property type="molecule type" value="Genomic_DNA"/>
</dbReference>
<evidence type="ECO:0000313" key="1">
    <source>
        <dbReference type="EMBL" id="QEC50427.1"/>
    </source>
</evidence>
<dbReference type="KEGG" id="bsol:FSW04_24470"/>
<dbReference type="InterPro" id="IPR036188">
    <property type="entry name" value="FAD/NAD-bd_sf"/>
</dbReference>
<dbReference type="Pfam" id="PF13450">
    <property type="entry name" value="NAD_binding_8"/>
    <property type="match status" value="1"/>
</dbReference>
<evidence type="ECO:0008006" key="3">
    <source>
        <dbReference type="Google" id="ProtNLM"/>
    </source>
</evidence>
<reference evidence="1 2" key="1">
    <citation type="journal article" date="2018" name="J. Microbiol.">
        <title>Baekduia soli gen. nov., sp. nov., a novel bacterium isolated from the soil of Baekdu Mountain and proposal of a novel family name, Baekduiaceae fam. nov.</title>
        <authorList>
            <person name="An D.S."/>
            <person name="Siddiqi M.Z."/>
            <person name="Kim K.H."/>
            <person name="Yu H.S."/>
            <person name="Im W.T."/>
        </authorList>
    </citation>
    <scope>NUCLEOTIDE SEQUENCE [LARGE SCALE GENOMIC DNA]</scope>
    <source>
        <strain evidence="1 2">BR7-21</strain>
    </source>
</reference>
<dbReference type="SUPFAM" id="SSF51905">
    <property type="entry name" value="FAD/NAD(P)-binding domain"/>
    <property type="match status" value="1"/>
</dbReference>
<organism evidence="1 2">
    <name type="scientific">Baekduia soli</name>
    <dbReference type="NCBI Taxonomy" id="496014"/>
    <lineage>
        <taxon>Bacteria</taxon>
        <taxon>Bacillati</taxon>
        <taxon>Actinomycetota</taxon>
        <taxon>Thermoleophilia</taxon>
        <taxon>Solirubrobacterales</taxon>
        <taxon>Baekduiaceae</taxon>
        <taxon>Baekduia</taxon>
    </lineage>
</organism>
<evidence type="ECO:0000313" key="2">
    <source>
        <dbReference type="Proteomes" id="UP000321805"/>
    </source>
</evidence>
<protein>
    <recommendedName>
        <fullName evidence="3">NAD(P)/FAD-dependent oxidoreductase</fullName>
    </recommendedName>
</protein>
<dbReference type="Proteomes" id="UP000321805">
    <property type="component" value="Chromosome"/>
</dbReference>
<dbReference type="RefSeq" id="WP_146923043.1">
    <property type="nucleotide sequence ID" value="NZ_CP042430.1"/>
</dbReference>
<dbReference type="AlphaFoldDB" id="A0A5B8UBP3"/>
<dbReference type="Gene3D" id="3.50.50.60">
    <property type="entry name" value="FAD/NAD(P)-binding domain"/>
    <property type="match status" value="1"/>
</dbReference>